<dbReference type="EMBL" id="JBHSBI010000011">
    <property type="protein sequence ID" value="MFC4010164.1"/>
    <property type="molecule type" value="Genomic_DNA"/>
</dbReference>
<gene>
    <name evidence="9" type="ORF">ACFOY2_23255</name>
</gene>
<dbReference type="InterPro" id="IPR013249">
    <property type="entry name" value="RNA_pol_sigma70_r4_t2"/>
</dbReference>
<sequence length="185" mass="20639">MIKPDPRDRFTALYDSSYSSVYAYAVSRVGRQLAEEVASETFCVAWRRIGDVPDNALPWLLGVARNVLRESYREEARRRSLESELASWGAGEEFVAGDIAESVTERLAILRGLATLSDADREVLTLVSWHGLRAADAAEVVGCSTAAFFVRLHRARRRLERAMTAEREESTGVVRPPIPAEESVR</sequence>
<organism evidence="9 10">
    <name type="scientific">Nonomuraea purpurea</name>
    <dbReference type="NCBI Taxonomy" id="1849276"/>
    <lineage>
        <taxon>Bacteria</taxon>
        <taxon>Bacillati</taxon>
        <taxon>Actinomycetota</taxon>
        <taxon>Actinomycetes</taxon>
        <taxon>Streptosporangiales</taxon>
        <taxon>Streptosporangiaceae</taxon>
        <taxon>Nonomuraea</taxon>
    </lineage>
</organism>
<keyword evidence="2" id="KW-0805">Transcription regulation</keyword>
<keyword evidence="4" id="KW-0238">DNA-binding</keyword>
<dbReference type="InterPro" id="IPR013325">
    <property type="entry name" value="RNA_pol_sigma_r2"/>
</dbReference>
<evidence type="ECO:0000256" key="5">
    <source>
        <dbReference type="ARBA" id="ARBA00023163"/>
    </source>
</evidence>
<dbReference type="PANTHER" id="PTHR43133">
    <property type="entry name" value="RNA POLYMERASE ECF-TYPE SIGMA FACTO"/>
    <property type="match status" value="1"/>
</dbReference>
<dbReference type="Gene3D" id="1.10.1740.10">
    <property type="match status" value="1"/>
</dbReference>
<keyword evidence="5" id="KW-0804">Transcription</keyword>
<feature type="region of interest" description="Disordered" evidence="6">
    <location>
        <begin position="163"/>
        <end position="185"/>
    </location>
</feature>
<accession>A0ABV8GBC2</accession>
<dbReference type="SUPFAM" id="SSF88946">
    <property type="entry name" value="Sigma2 domain of RNA polymerase sigma factors"/>
    <property type="match status" value="1"/>
</dbReference>
<comment type="caution">
    <text evidence="9">The sequence shown here is derived from an EMBL/GenBank/DDBJ whole genome shotgun (WGS) entry which is preliminary data.</text>
</comment>
<dbReference type="PANTHER" id="PTHR43133:SF8">
    <property type="entry name" value="RNA POLYMERASE SIGMA FACTOR HI_1459-RELATED"/>
    <property type="match status" value="1"/>
</dbReference>
<evidence type="ECO:0000259" key="8">
    <source>
        <dbReference type="Pfam" id="PF08281"/>
    </source>
</evidence>
<keyword evidence="10" id="KW-1185">Reference proteome</keyword>
<evidence type="ECO:0000256" key="4">
    <source>
        <dbReference type="ARBA" id="ARBA00023125"/>
    </source>
</evidence>
<dbReference type="NCBIfam" id="TIGR02937">
    <property type="entry name" value="sigma70-ECF"/>
    <property type="match status" value="1"/>
</dbReference>
<evidence type="ECO:0000256" key="6">
    <source>
        <dbReference type="SAM" id="MobiDB-lite"/>
    </source>
</evidence>
<evidence type="ECO:0000313" key="10">
    <source>
        <dbReference type="Proteomes" id="UP001595851"/>
    </source>
</evidence>
<evidence type="ECO:0000256" key="2">
    <source>
        <dbReference type="ARBA" id="ARBA00023015"/>
    </source>
</evidence>
<protein>
    <submittedName>
        <fullName evidence="9">RNA polymerase sigma factor</fullName>
    </submittedName>
</protein>
<dbReference type="Proteomes" id="UP001595851">
    <property type="component" value="Unassembled WGS sequence"/>
</dbReference>
<comment type="similarity">
    <text evidence="1">Belongs to the sigma-70 factor family. ECF subfamily.</text>
</comment>
<dbReference type="InterPro" id="IPR036388">
    <property type="entry name" value="WH-like_DNA-bd_sf"/>
</dbReference>
<keyword evidence="3" id="KW-0731">Sigma factor</keyword>
<evidence type="ECO:0000313" key="9">
    <source>
        <dbReference type="EMBL" id="MFC4010164.1"/>
    </source>
</evidence>
<name>A0ABV8GBC2_9ACTN</name>
<reference evidence="10" key="1">
    <citation type="journal article" date="2019" name="Int. J. Syst. Evol. Microbiol.">
        <title>The Global Catalogue of Microorganisms (GCM) 10K type strain sequencing project: providing services to taxonomists for standard genome sequencing and annotation.</title>
        <authorList>
            <consortium name="The Broad Institute Genomics Platform"/>
            <consortium name="The Broad Institute Genome Sequencing Center for Infectious Disease"/>
            <person name="Wu L."/>
            <person name="Ma J."/>
        </authorList>
    </citation>
    <scope>NUCLEOTIDE SEQUENCE [LARGE SCALE GENOMIC DNA]</scope>
    <source>
        <strain evidence="10">TBRC 1276</strain>
    </source>
</reference>
<dbReference type="InterPro" id="IPR013324">
    <property type="entry name" value="RNA_pol_sigma_r3/r4-like"/>
</dbReference>
<dbReference type="InterPro" id="IPR007627">
    <property type="entry name" value="RNA_pol_sigma70_r2"/>
</dbReference>
<dbReference type="SUPFAM" id="SSF88659">
    <property type="entry name" value="Sigma3 and sigma4 domains of RNA polymerase sigma factors"/>
    <property type="match status" value="1"/>
</dbReference>
<dbReference type="Gene3D" id="1.10.10.10">
    <property type="entry name" value="Winged helix-like DNA-binding domain superfamily/Winged helix DNA-binding domain"/>
    <property type="match status" value="1"/>
</dbReference>
<feature type="domain" description="RNA polymerase sigma factor 70 region 4 type 2" evidence="8">
    <location>
        <begin position="107"/>
        <end position="159"/>
    </location>
</feature>
<evidence type="ECO:0000259" key="7">
    <source>
        <dbReference type="Pfam" id="PF04542"/>
    </source>
</evidence>
<dbReference type="Pfam" id="PF04542">
    <property type="entry name" value="Sigma70_r2"/>
    <property type="match status" value="1"/>
</dbReference>
<evidence type="ECO:0000256" key="3">
    <source>
        <dbReference type="ARBA" id="ARBA00023082"/>
    </source>
</evidence>
<feature type="domain" description="RNA polymerase sigma-70 region 2" evidence="7">
    <location>
        <begin position="13"/>
        <end position="78"/>
    </location>
</feature>
<evidence type="ECO:0000256" key="1">
    <source>
        <dbReference type="ARBA" id="ARBA00010641"/>
    </source>
</evidence>
<proteinExistence type="inferred from homology"/>
<dbReference type="InterPro" id="IPR014284">
    <property type="entry name" value="RNA_pol_sigma-70_dom"/>
</dbReference>
<dbReference type="RefSeq" id="WP_379530181.1">
    <property type="nucleotide sequence ID" value="NZ_JBHSBI010000011.1"/>
</dbReference>
<dbReference type="InterPro" id="IPR039425">
    <property type="entry name" value="RNA_pol_sigma-70-like"/>
</dbReference>
<dbReference type="Pfam" id="PF08281">
    <property type="entry name" value="Sigma70_r4_2"/>
    <property type="match status" value="1"/>
</dbReference>